<keyword evidence="1" id="KW-0732">Signal</keyword>
<dbReference type="Proteomes" id="UP000192582">
    <property type="component" value="Unassembled WGS sequence"/>
</dbReference>
<dbReference type="RefSeq" id="WP_084047571.1">
    <property type="nucleotide sequence ID" value="NZ_FWWU01000008.1"/>
</dbReference>
<evidence type="ECO:0000313" key="2">
    <source>
        <dbReference type="EMBL" id="SMB86075.1"/>
    </source>
</evidence>
<sequence>MKFRPASLLLTAALLSGCGQFQAPAEPSTPGPPVPGKPTSEDIVGLLEIKIEGIGEGAPAKAEARFISPTSLKLTDQSSTAVTDTGLNFTRTRVAFVDDETQGTRYVTSVFDLSNTTDRAFANLTLYAVSIPGTTLGGTAVRNIFDALGNAITSPERAQGMLPTHGMRFEGRGIQVSPTNADLQVFMPEEAAAMKTQAAALTPPLNGDVLEYGFVARNLSGGRSIAAGSAGVCSVDACKGTFTIGYKFLKESPRNVNPWAFTLYFVVADETDTRVTVSSEDDPAAAITRANALSPTSQLAVFGTNTATTVANSRIRWTCTLRTAGPAESPAKYLGFASGSTTCNGVWTTSNWNDFYWR</sequence>
<evidence type="ECO:0000313" key="3">
    <source>
        <dbReference type="Proteomes" id="UP000192582"/>
    </source>
</evidence>
<accession>A0A1W1UY79</accession>
<gene>
    <name evidence="2" type="ORF">SAMN00790413_03676</name>
</gene>
<name>A0A1W1UY79_9DEIO</name>
<protein>
    <recommendedName>
        <fullName evidence="4">Lipoprotein</fullName>
    </recommendedName>
</protein>
<feature type="signal peptide" evidence="1">
    <location>
        <begin position="1"/>
        <end position="25"/>
    </location>
</feature>
<dbReference type="EMBL" id="FWWU01000008">
    <property type="protein sequence ID" value="SMB86075.1"/>
    <property type="molecule type" value="Genomic_DNA"/>
</dbReference>
<dbReference type="STRING" id="695939.SAMN00790413_03676"/>
<keyword evidence="3" id="KW-1185">Reference proteome</keyword>
<evidence type="ECO:0000256" key="1">
    <source>
        <dbReference type="SAM" id="SignalP"/>
    </source>
</evidence>
<evidence type="ECO:0008006" key="4">
    <source>
        <dbReference type="Google" id="ProtNLM"/>
    </source>
</evidence>
<dbReference type="PROSITE" id="PS51257">
    <property type="entry name" value="PROKAR_LIPOPROTEIN"/>
    <property type="match status" value="1"/>
</dbReference>
<feature type="chain" id="PRO_5012212972" description="Lipoprotein" evidence="1">
    <location>
        <begin position="26"/>
        <end position="358"/>
    </location>
</feature>
<dbReference type="AlphaFoldDB" id="A0A1W1UY79"/>
<proteinExistence type="predicted"/>
<dbReference type="OrthoDB" id="54198at2"/>
<organism evidence="2 3">
    <name type="scientific">Deinococcus hopiensis KR-140</name>
    <dbReference type="NCBI Taxonomy" id="695939"/>
    <lineage>
        <taxon>Bacteria</taxon>
        <taxon>Thermotogati</taxon>
        <taxon>Deinococcota</taxon>
        <taxon>Deinococci</taxon>
        <taxon>Deinococcales</taxon>
        <taxon>Deinococcaceae</taxon>
        <taxon>Deinococcus</taxon>
    </lineage>
</organism>
<reference evidence="2 3" key="1">
    <citation type="submission" date="2017-04" db="EMBL/GenBank/DDBJ databases">
        <authorList>
            <person name="Afonso C.L."/>
            <person name="Miller P.J."/>
            <person name="Scott M.A."/>
            <person name="Spackman E."/>
            <person name="Goraichik I."/>
            <person name="Dimitrov K.M."/>
            <person name="Suarez D.L."/>
            <person name="Swayne D.E."/>
        </authorList>
    </citation>
    <scope>NUCLEOTIDE SEQUENCE [LARGE SCALE GENOMIC DNA]</scope>
    <source>
        <strain evidence="2 3">KR-140</strain>
    </source>
</reference>